<dbReference type="EMBL" id="JAPDRL010000094">
    <property type="protein sequence ID" value="KAJ9657877.1"/>
    <property type="molecule type" value="Genomic_DNA"/>
</dbReference>
<evidence type="ECO:0000313" key="2">
    <source>
        <dbReference type="Proteomes" id="UP001172684"/>
    </source>
</evidence>
<name>A0ABQ9NH87_9PEZI</name>
<accession>A0ABQ9NH87</accession>
<keyword evidence="2" id="KW-1185">Reference proteome</keyword>
<dbReference type="Proteomes" id="UP001172684">
    <property type="component" value="Unassembled WGS sequence"/>
</dbReference>
<proteinExistence type="predicted"/>
<gene>
    <name evidence="1" type="ORF">H2201_007986</name>
</gene>
<evidence type="ECO:0000313" key="1">
    <source>
        <dbReference type="EMBL" id="KAJ9657877.1"/>
    </source>
</evidence>
<organism evidence="1 2">
    <name type="scientific">Coniosporium apollinis</name>
    <dbReference type="NCBI Taxonomy" id="61459"/>
    <lineage>
        <taxon>Eukaryota</taxon>
        <taxon>Fungi</taxon>
        <taxon>Dikarya</taxon>
        <taxon>Ascomycota</taxon>
        <taxon>Pezizomycotina</taxon>
        <taxon>Dothideomycetes</taxon>
        <taxon>Dothideomycetes incertae sedis</taxon>
        <taxon>Coniosporium</taxon>
    </lineage>
</organism>
<reference evidence="1" key="1">
    <citation type="submission" date="2022-10" db="EMBL/GenBank/DDBJ databases">
        <title>Culturing micro-colonial fungi from biological soil crusts in the Mojave desert and describing Neophaeococcomyces mojavensis, and introducing the new genera and species Taxawa tesnikishii.</title>
        <authorList>
            <person name="Kurbessoian T."/>
            <person name="Stajich J.E."/>
        </authorList>
    </citation>
    <scope>NUCLEOTIDE SEQUENCE</scope>
    <source>
        <strain evidence="1">TK_1</strain>
    </source>
</reference>
<sequence>MDRGIVALFVLDDLPTEKSPSIGKTLQECADFLRNAPPNAYLDRNFFAVIDKDTLDKNLITLCRIGNRVGEGDELTSLPVSFSDSSVALGGMDPDNWDEWLEDFRETGRSIYDRL</sequence>
<comment type="caution">
    <text evidence="1">The sequence shown here is derived from an EMBL/GenBank/DDBJ whole genome shotgun (WGS) entry which is preliminary data.</text>
</comment>
<protein>
    <submittedName>
        <fullName evidence="1">Uncharacterized protein</fullName>
    </submittedName>
</protein>